<evidence type="ECO:0000313" key="2">
    <source>
        <dbReference type="EMBL" id="PCH41667.1"/>
    </source>
</evidence>
<evidence type="ECO:0008006" key="4">
    <source>
        <dbReference type="Google" id="ProtNLM"/>
    </source>
</evidence>
<reference evidence="2 3" key="1">
    <citation type="journal article" date="2012" name="Science">
        <title>The Paleozoic origin of enzymatic lignin decomposition reconstructed from 31 fungal genomes.</title>
        <authorList>
            <person name="Floudas D."/>
            <person name="Binder M."/>
            <person name="Riley R."/>
            <person name="Barry K."/>
            <person name="Blanchette R.A."/>
            <person name="Henrissat B."/>
            <person name="Martinez A.T."/>
            <person name="Otillar R."/>
            <person name="Spatafora J.W."/>
            <person name="Yadav J.S."/>
            <person name="Aerts A."/>
            <person name="Benoit I."/>
            <person name="Boyd A."/>
            <person name="Carlson A."/>
            <person name="Copeland A."/>
            <person name="Coutinho P.M."/>
            <person name="de Vries R.P."/>
            <person name="Ferreira P."/>
            <person name="Findley K."/>
            <person name="Foster B."/>
            <person name="Gaskell J."/>
            <person name="Glotzer D."/>
            <person name="Gorecki P."/>
            <person name="Heitman J."/>
            <person name="Hesse C."/>
            <person name="Hori C."/>
            <person name="Igarashi K."/>
            <person name="Jurgens J.A."/>
            <person name="Kallen N."/>
            <person name="Kersten P."/>
            <person name="Kohler A."/>
            <person name="Kuees U."/>
            <person name="Kumar T.K.A."/>
            <person name="Kuo A."/>
            <person name="LaButti K."/>
            <person name="Larrondo L.F."/>
            <person name="Lindquist E."/>
            <person name="Ling A."/>
            <person name="Lombard V."/>
            <person name="Lucas S."/>
            <person name="Lundell T."/>
            <person name="Martin R."/>
            <person name="McLaughlin D.J."/>
            <person name="Morgenstern I."/>
            <person name="Morin E."/>
            <person name="Murat C."/>
            <person name="Nagy L.G."/>
            <person name="Nolan M."/>
            <person name="Ohm R.A."/>
            <person name="Patyshakuliyeva A."/>
            <person name="Rokas A."/>
            <person name="Ruiz-Duenas F.J."/>
            <person name="Sabat G."/>
            <person name="Salamov A."/>
            <person name="Samejima M."/>
            <person name="Schmutz J."/>
            <person name="Slot J.C."/>
            <person name="St John F."/>
            <person name="Stenlid J."/>
            <person name="Sun H."/>
            <person name="Sun S."/>
            <person name="Syed K."/>
            <person name="Tsang A."/>
            <person name="Wiebenga A."/>
            <person name="Young D."/>
            <person name="Pisabarro A."/>
            <person name="Eastwood D.C."/>
            <person name="Martin F."/>
            <person name="Cullen D."/>
            <person name="Grigoriev I.V."/>
            <person name="Hibbett D.S."/>
        </authorList>
    </citation>
    <scope>NUCLEOTIDE SEQUENCE [LARGE SCALE GENOMIC DNA]</scope>
    <source>
        <strain evidence="2 3">MD-104</strain>
    </source>
</reference>
<keyword evidence="3" id="KW-1185">Reference proteome</keyword>
<evidence type="ECO:0000313" key="3">
    <source>
        <dbReference type="Proteomes" id="UP000218811"/>
    </source>
</evidence>
<dbReference type="SUPFAM" id="SSF52058">
    <property type="entry name" value="L domain-like"/>
    <property type="match status" value="1"/>
</dbReference>
<dbReference type="AlphaFoldDB" id="A0A2H3JZS5"/>
<dbReference type="CDD" id="cd09917">
    <property type="entry name" value="F-box_SF"/>
    <property type="match status" value="1"/>
</dbReference>
<dbReference type="SUPFAM" id="SSF81383">
    <property type="entry name" value="F-box domain"/>
    <property type="match status" value="1"/>
</dbReference>
<dbReference type="Gene3D" id="1.20.1280.50">
    <property type="match status" value="1"/>
</dbReference>
<dbReference type="EMBL" id="KB468113">
    <property type="protein sequence ID" value="PCH41667.1"/>
    <property type="molecule type" value="Genomic_DNA"/>
</dbReference>
<accession>A0A2H3JZS5</accession>
<gene>
    <name evidence="2" type="ORF">WOLCODRAFT_24910</name>
</gene>
<dbReference type="Proteomes" id="UP000218811">
    <property type="component" value="Unassembled WGS sequence"/>
</dbReference>
<sequence>MILSAEESEVDSKKGDPHIRTCPMPRFRKNPRPLPGSNDMQIIGTMETSDCRHRFLPVLNPIGHGLHPHQATSRVPIEVWEHIINMLRDEPRALMACELVCKRWSKKCQYLLRRLTSMSILRNREEVVLWAKTIHAMHRHGNRVSRVHIRGSTEAAAKGRSLAHLGTFTAMLAGCLPSLRELFIKYGDWRAGAIPEAIFLHLTTFRAVTDLRLLDVTFPSITIFGRVVCALSNLRELKLENVSFTNPHVPSPTRRFTPPRLLSYIEIWWISSAILRALTTTTIAAQCQHLNLTSEVPLEALRSSALQGLLRLTGRSLSTLSPLRITQALLFLDKCDAEELIVDNVNLSWNPSLRCLKFHVDLNILHFDTVRSSRYDWIFQAISHATVVALEEVEISLWWILIEMNPTELHNELHKVMEGRRPQK</sequence>
<feature type="compositionally biased region" description="Basic and acidic residues" evidence="1">
    <location>
        <begin position="10"/>
        <end position="19"/>
    </location>
</feature>
<dbReference type="OrthoDB" id="2758643at2759"/>
<protein>
    <recommendedName>
        <fullName evidence="4">F-box domain-containing protein</fullName>
    </recommendedName>
</protein>
<dbReference type="InterPro" id="IPR036047">
    <property type="entry name" value="F-box-like_dom_sf"/>
</dbReference>
<proteinExistence type="predicted"/>
<evidence type="ECO:0000256" key="1">
    <source>
        <dbReference type="SAM" id="MobiDB-lite"/>
    </source>
</evidence>
<feature type="region of interest" description="Disordered" evidence="1">
    <location>
        <begin position="1"/>
        <end position="39"/>
    </location>
</feature>
<organism evidence="2 3">
    <name type="scientific">Wolfiporia cocos (strain MD-104)</name>
    <name type="common">Brown rot fungus</name>
    <dbReference type="NCBI Taxonomy" id="742152"/>
    <lineage>
        <taxon>Eukaryota</taxon>
        <taxon>Fungi</taxon>
        <taxon>Dikarya</taxon>
        <taxon>Basidiomycota</taxon>
        <taxon>Agaricomycotina</taxon>
        <taxon>Agaricomycetes</taxon>
        <taxon>Polyporales</taxon>
        <taxon>Phaeolaceae</taxon>
        <taxon>Wolfiporia</taxon>
    </lineage>
</organism>
<name>A0A2H3JZS5_WOLCO</name>